<dbReference type="AlphaFoldDB" id="A0A4C1XFR8"/>
<accession>A0A4C1XFR8</accession>
<comment type="caution">
    <text evidence="1">The sequence shown here is derived from an EMBL/GenBank/DDBJ whole genome shotgun (WGS) entry which is preliminary data.</text>
</comment>
<sequence length="79" mass="8859">MRYQLRLMVPFAPRLSAVPATCSTARSTQIIGLSRDRRRARSLCARAFCPPGRVDGLEYGRTLGYMRIEVTLTLTNGNK</sequence>
<protein>
    <submittedName>
        <fullName evidence="1">Uncharacterized protein</fullName>
    </submittedName>
</protein>
<evidence type="ECO:0000313" key="2">
    <source>
        <dbReference type="Proteomes" id="UP000299102"/>
    </source>
</evidence>
<evidence type="ECO:0000313" key="1">
    <source>
        <dbReference type="EMBL" id="GBP61045.1"/>
    </source>
</evidence>
<keyword evidence="2" id="KW-1185">Reference proteome</keyword>
<organism evidence="1 2">
    <name type="scientific">Eumeta variegata</name>
    <name type="common">Bagworm moth</name>
    <name type="synonym">Eumeta japonica</name>
    <dbReference type="NCBI Taxonomy" id="151549"/>
    <lineage>
        <taxon>Eukaryota</taxon>
        <taxon>Metazoa</taxon>
        <taxon>Ecdysozoa</taxon>
        <taxon>Arthropoda</taxon>
        <taxon>Hexapoda</taxon>
        <taxon>Insecta</taxon>
        <taxon>Pterygota</taxon>
        <taxon>Neoptera</taxon>
        <taxon>Endopterygota</taxon>
        <taxon>Lepidoptera</taxon>
        <taxon>Glossata</taxon>
        <taxon>Ditrysia</taxon>
        <taxon>Tineoidea</taxon>
        <taxon>Psychidae</taxon>
        <taxon>Oiketicinae</taxon>
        <taxon>Eumeta</taxon>
    </lineage>
</organism>
<dbReference type="Proteomes" id="UP000299102">
    <property type="component" value="Unassembled WGS sequence"/>
</dbReference>
<name>A0A4C1XFR8_EUMVA</name>
<proteinExistence type="predicted"/>
<reference evidence="1 2" key="1">
    <citation type="journal article" date="2019" name="Commun. Biol.">
        <title>The bagworm genome reveals a unique fibroin gene that provides high tensile strength.</title>
        <authorList>
            <person name="Kono N."/>
            <person name="Nakamura H."/>
            <person name="Ohtoshi R."/>
            <person name="Tomita M."/>
            <person name="Numata K."/>
            <person name="Arakawa K."/>
        </authorList>
    </citation>
    <scope>NUCLEOTIDE SEQUENCE [LARGE SCALE GENOMIC DNA]</scope>
</reference>
<dbReference type="EMBL" id="BGZK01000802">
    <property type="protein sequence ID" value="GBP61045.1"/>
    <property type="molecule type" value="Genomic_DNA"/>
</dbReference>
<gene>
    <name evidence="1" type="ORF">EVAR_51177_1</name>
</gene>